<sequence length="65" mass="7483">MENRLTSKRGRFRGAGQLLPTRVVVSPPRFKPNSATVDFWDRWRDAEPVAGTEDAVLSWRRQSNL</sequence>
<comment type="caution">
    <text evidence="1">The sequence shown here is derived from an EMBL/GenBank/DDBJ whole genome shotgun (WGS) entry which is preliminary data.</text>
</comment>
<dbReference type="AlphaFoldDB" id="A0A421BLN2"/>
<gene>
    <name evidence="1" type="ORF">DYS74_14115</name>
</gene>
<evidence type="ECO:0000313" key="2">
    <source>
        <dbReference type="Proteomes" id="UP000279673"/>
    </source>
</evidence>
<organism evidence="1 2">
    <name type="scientific">Paenirhodobacter hankyongi</name>
    <dbReference type="NCBI Taxonomy" id="2294033"/>
    <lineage>
        <taxon>Bacteria</taxon>
        <taxon>Pseudomonadati</taxon>
        <taxon>Pseudomonadota</taxon>
        <taxon>Alphaproteobacteria</taxon>
        <taxon>Rhodobacterales</taxon>
        <taxon>Rhodobacter group</taxon>
        <taxon>Paenirhodobacter</taxon>
    </lineage>
</organism>
<proteinExistence type="predicted"/>
<reference evidence="1 2" key="1">
    <citation type="submission" date="2018-10" db="EMBL/GenBank/DDBJ databases">
        <title>Rhodobacter sp . BO-81.</title>
        <authorList>
            <person name="Im W.T."/>
        </authorList>
    </citation>
    <scope>NUCLEOTIDE SEQUENCE [LARGE SCALE GENOMIC DNA]</scope>
    <source>
        <strain evidence="1 2">BO-81</strain>
    </source>
</reference>
<evidence type="ECO:0000313" key="1">
    <source>
        <dbReference type="EMBL" id="RLL63837.1"/>
    </source>
</evidence>
<dbReference type="EMBL" id="RCHI01000014">
    <property type="protein sequence ID" value="RLL63837.1"/>
    <property type="molecule type" value="Genomic_DNA"/>
</dbReference>
<keyword evidence="2" id="KW-1185">Reference proteome</keyword>
<accession>A0A421BLN2</accession>
<protein>
    <submittedName>
        <fullName evidence="1">Uncharacterized protein</fullName>
    </submittedName>
</protein>
<name>A0A421BLN2_9RHOB</name>
<dbReference type="Proteomes" id="UP000279673">
    <property type="component" value="Unassembled WGS sequence"/>
</dbReference>